<reference evidence="3 4" key="1">
    <citation type="submission" date="2020-07" db="EMBL/GenBank/DDBJ databases">
        <title>Sequencing the genomes of 1000 actinobacteria strains.</title>
        <authorList>
            <person name="Klenk H.-P."/>
        </authorList>
    </citation>
    <scope>NUCLEOTIDE SEQUENCE [LARGE SCALE GENOMIC DNA]</scope>
    <source>
        <strain evidence="3 4">DSM 19082</strain>
    </source>
</reference>
<dbReference type="Proteomes" id="UP000582231">
    <property type="component" value="Unassembled WGS sequence"/>
</dbReference>
<proteinExistence type="predicted"/>
<evidence type="ECO:0000259" key="2">
    <source>
        <dbReference type="Pfam" id="PF00535"/>
    </source>
</evidence>
<accession>A0A852RHX1</accession>
<evidence type="ECO:0000313" key="4">
    <source>
        <dbReference type="Proteomes" id="UP000582231"/>
    </source>
</evidence>
<keyword evidence="4" id="KW-1185">Reference proteome</keyword>
<dbReference type="AlphaFoldDB" id="A0A852RHX1"/>
<dbReference type="GO" id="GO:0016740">
    <property type="term" value="F:transferase activity"/>
    <property type="evidence" value="ECO:0007669"/>
    <property type="project" value="UniProtKB-KW"/>
</dbReference>
<dbReference type="InterPro" id="IPR029044">
    <property type="entry name" value="Nucleotide-diphossugar_trans"/>
</dbReference>
<dbReference type="CDD" id="cd00761">
    <property type="entry name" value="Glyco_tranf_GTA_type"/>
    <property type="match status" value="1"/>
</dbReference>
<evidence type="ECO:0000313" key="3">
    <source>
        <dbReference type="EMBL" id="NYD33017.1"/>
    </source>
</evidence>
<comment type="caution">
    <text evidence="3">The sequence shown here is derived from an EMBL/GenBank/DDBJ whole genome shotgun (WGS) entry which is preliminary data.</text>
</comment>
<gene>
    <name evidence="3" type="ORF">BJ958_004563</name>
</gene>
<sequence length="335" mass="37123">MTGFTILLPVHRPPAMLPLAIESVLAQTVTDFDLVVICDGAPPETAACAQEYADRDPRVRVLDLPKGERHGEAHRHRVLEEVDEFERPLVAQVADDDLWFPGHLTELQQLLAEADFGNLLQVRLLTDGGLAVHLGDLADPHTRERMRTERFNFFGPSVAGYRLAAYRSLVHGWQPAPTDVWSDLHMWRAFLDTPGLRLATRHAVEGVSLPAAERSDVDLARRAAENRRISAELLGADLAQRDFRARAFAELGTALIATTAYAQDVATAHQGAIAEIADLWTHLEGTRGAFEAASAALERKRKAIRRLRARNQSLAEELAALRVSAAGRRLRWPSR</sequence>
<dbReference type="InterPro" id="IPR001173">
    <property type="entry name" value="Glyco_trans_2-like"/>
</dbReference>
<feature type="domain" description="Glycosyltransferase 2-like" evidence="2">
    <location>
        <begin position="5"/>
        <end position="126"/>
    </location>
</feature>
<name>A0A852RHX1_9ACTN</name>
<evidence type="ECO:0000256" key="1">
    <source>
        <dbReference type="SAM" id="Coils"/>
    </source>
</evidence>
<feature type="coiled-coil region" evidence="1">
    <location>
        <begin position="290"/>
        <end position="324"/>
    </location>
</feature>
<dbReference type="Gene3D" id="3.90.550.10">
    <property type="entry name" value="Spore Coat Polysaccharide Biosynthesis Protein SpsA, Chain A"/>
    <property type="match status" value="1"/>
</dbReference>
<dbReference type="SUPFAM" id="SSF53448">
    <property type="entry name" value="Nucleotide-diphospho-sugar transferases"/>
    <property type="match status" value="1"/>
</dbReference>
<dbReference type="Pfam" id="PF00535">
    <property type="entry name" value="Glycos_transf_2"/>
    <property type="match status" value="1"/>
</dbReference>
<keyword evidence="3" id="KW-0808">Transferase</keyword>
<organism evidence="3 4">
    <name type="scientific">Nocardioides kongjuensis</name>
    <dbReference type="NCBI Taxonomy" id="349522"/>
    <lineage>
        <taxon>Bacteria</taxon>
        <taxon>Bacillati</taxon>
        <taxon>Actinomycetota</taxon>
        <taxon>Actinomycetes</taxon>
        <taxon>Propionibacteriales</taxon>
        <taxon>Nocardioidaceae</taxon>
        <taxon>Nocardioides</taxon>
    </lineage>
</organism>
<dbReference type="RefSeq" id="WP_179729115.1">
    <property type="nucleotide sequence ID" value="NZ_BAABEF010000001.1"/>
</dbReference>
<keyword evidence="1" id="KW-0175">Coiled coil</keyword>
<protein>
    <submittedName>
        <fullName evidence="3">Glycosyltransferase involved in cell wall biosynthesis</fullName>
    </submittedName>
</protein>
<dbReference type="EMBL" id="JACCBF010000001">
    <property type="protein sequence ID" value="NYD33017.1"/>
    <property type="molecule type" value="Genomic_DNA"/>
</dbReference>